<evidence type="ECO:0000313" key="3">
    <source>
        <dbReference type="Proteomes" id="UP001242811"/>
    </source>
</evidence>
<name>A0ABU0L6E3_9BACL</name>
<evidence type="ECO:0000256" key="1">
    <source>
        <dbReference type="SAM" id="MobiDB-lite"/>
    </source>
</evidence>
<feature type="region of interest" description="Disordered" evidence="1">
    <location>
        <begin position="1"/>
        <end position="24"/>
    </location>
</feature>
<reference evidence="2 3" key="1">
    <citation type="submission" date="2023-07" db="EMBL/GenBank/DDBJ databases">
        <title>Genomic Encyclopedia of Type Strains, Phase IV (KMG-IV): sequencing the most valuable type-strain genomes for metagenomic binning, comparative biology and taxonomic classification.</title>
        <authorList>
            <person name="Goeker M."/>
        </authorList>
    </citation>
    <scope>NUCLEOTIDE SEQUENCE [LARGE SCALE GENOMIC DNA]</scope>
    <source>
        <strain evidence="2 3">DSM 14914</strain>
    </source>
</reference>
<dbReference type="Proteomes" id="UP001242811">
    <property type="component" value="Unassembled WGS sequence"/>
</dbReference>
<comment type="caution">
    <text evidence="2">The sequence shown here is derived from an EMBL/GenBank/DDBJ whole genome shotgun (WGS) entry which is preliminary data.</text>
</comment>
<gene>
    <name evidence="2" type="ORF">QOZ95_005049</name>
</gene>
<keyword evidence="3" id="KW-1185">Reference proteome</keyword>
<protein>
    <submittedName>
        <fullName evidence="2">Uncharacterized protein</fullName>
    </submittedName>
</protein>
<organism evidence="2 3">
    <name type="scientific">Paenibacillus brasilensis</name>
    <dbReference type="NCBI Taxonomy" id="128574"/>
    <lineage>
        <taxon>Bacteria</taxon>
        <taxon>Bacillati</taxon>
        <taxon>Bacillota</taxon>
        <taxon>Bacilli</taxon>
        <taxon>Bacillales</taxon>
        <taxon>Paenibacillaceae</taxon>
        <taxon>Paenibacillus</taxon>
    </lineage>
</organism>
<sequence length="69" mass="7516">MTDAEAMAMRLADTGKSKRRQGPQLRGYGFTVDVGLMNPILETRRQTAPSFFLKLGPAVHPGGMLCKGH</sequence>
<dbReference type="EMBL" id="JAUSWA010000045">
    <property type="protein sequence ID" value="MDQ0496849.1"/>
    <property type="molecule type" value="Genomic_DNA"/>
</dbReference>
<accession>A0ABU0L6E3</accession>
<evidence type="ECO:0000313" key="2">
    <source>
        <dbReference type="EMBL" id="MDQ0496849.1"/>
    </source>
</evidence>
<proteinExistence type="predicted"/>